<dbReference type="VEuPathDB" id="FungiDB:HMPREF1541_10145"/>
<dbReference type="Proteomes" id="UP000030752">
    <property type="component" value="Unassembled WGS sequence"/>
</dbReference>
<dbReference type="Gene3D" id="3.40.50.10540">
    <property type="entry name" value="Crotonobetainyl-coa:carnitine coa-transferase, domain 1"/>
    <property type="match status" value="1"/>
</dbReference>
<evidence type="ECO:0000313" key="3">
    <source>
        <dbReference type="Proteomes" id="UP000030752"/>
    </source>
</evidence>
<dbReference type="AlphaFoldDB" id="W2S776"/>
<comment type="similarity">
    <text evidence="1">Belongs to the CoA-transferase III family.</text>
</comment>
<proteinExistence type="inferred from homology"/>
<evidence type="ECO:0000256" key="1">
    <source>
        <dbReference type="ARBA" id="ARBA00008383"/>
    </source>
</evidence>
<dbReference type="InterPro" id="IPR003673">
    <property type="entry name" value="CoA-Trfase_fam_III"/>
</dbReference>
<dbReference type="STRING" id="1220924.W2S776"/>
<protein>
    <submittedName>
        <fullName evidence="2">Uncharacterized protein</fullName>
    </submittedName>
</protein>
<dbReference type="HOGENOM" id="CLU_021588_1_0_1"/>
<organism evidence="2 3">
    <name type="scientific">Cyphellophora europaea (strain CBS 101466)</name>
    <name type="common">Phialophora europaea</name>
    <dbReference type="NCBI Taxonomy" id="1220924"/>
    <lineage>
        <taxon>Eukaryota</taxon>
        <taxon>Fungi</taxon>
        <taxon>Dikarya</taxon>
        <taxon>Ascomycota</taxon>
        <taxon>Pezizomycotina</taxon>
        <taxon>Eurotiomycetes</taxon>
        <taxon>Chaetothyriomycetidae</taxon>
        <taxon>Chaetothyriales</taxon>
        <taxon>Cyphellophoraceae</taxon>
        <taxon>Cyphellophora</taxon>
    </lineage>
</organism>
<accession>W2S776</accession>
<dbReference type="eggNOG" id="KOG3957">
    <property type="taxonomic scope" value="Eukaryota"/>
</dbReference>
<keyword evidence="3" id="KW-1185">Reference proteome</keyword>
<dbReference type="InParanoid" id="W2S776"/>
<dbReference type="EMBL" id="KB822714">
    <property type="protein sequence ID" value="ETN44475.1"/>
    <property type="molecule type" value="Genomic_DNA"/>
</dbReference>
<dbReference type="Pfam" id="PF02515">
    <property type="entry name" value="CoA_transf_3"/>
    <property type="match status" value="1"/>
</dbReference>
<dbReference type="PANTHER" id="PTHR48229">
    <property type="entry name" value="CAIB/BAIF FAMILY ENZYME (AFU_ORTHOLOGUE AFUA_1G05360)-RELATED"/>
    <property type="match status" value="1"/>
</dbReference>
<gene>
    <name evidence="2" type="ORF">HMPREF1541_10145</name>
</gene>
<dbReference type="RefSeq" id="XP_008713038.1">
    <property type="nucleotide sequence ID" value="XM_008714816.1"/>
</dbReference>
<dbReference type="OrthoDB" id="2308815at2759"/>
<dbReference type="InterPro" id="IPR023606">
    <property type="entry name" value="CoA-Trfase_III_dom_1_sf"/>
</dbReference>
<dbReference type="PANTHER" id="PTHR48229:SF2">
    <property type="entry name" value="CAIB_BAIF FAMILY PROTEIN"/>
    <property type="match status" value="1"/>
</dbReference>
<sequence length="568" mass="62777">MQEYSIPSEARTVLENGILNHPHHQDLPAECKDLIEHVEYRGHPLPRIAVNWRFAESTAALKGLEGILLNHLLVKKYGVQPQRITIDTSHASLFIMSPYLVELNPSPAGPIETTSLFDSQAKFAAYFPNTDIHGMASSPLRSQVSNIYRARDGRFVHTHASLNPSDTLRALGLPEDEPSITTREQAWNCLGSKIGEKDAADWDTVLGEGARQAATVCLNSDEYADSEQGKANANVGLYKIHAYPSAAQPSSWWPPGLETGPGRPLAGLKVLDLTRVIASPTMTRGLAELGASVMRVTAPHLPDYSGLLPDLNWGKWNCSLDFRKDEDRDKLRALLREADVVVNGYRPGVLDKYGLGFDELRKVGDERGRGFIYVRENCFGWNGPMKHRSGWQPVSDAHTGVSWRFGQAMGLQEPVSPVFPHSDFITGIAGTCAVLQALIQRSEAGGSFLIDTALNYCNSWFVKEVGEYPEDVWRAVWAKSGKQVFRHFNNTGMLLSPHMKICADLGLFEKGFLEVRECGALGRLTMRVVKPVLSFPDGRVRPGFNVSTRGNGVDQAYWPEDLSVEVVS</sequence>
<dbReference type="SUPFAM" id="SSF89796">
    <property type="entry name" value="CoA-transferase family III (CaiB/BaiF)"/>
    <property type="match status" value="2"/>
</dbReference>
<evidence type="ECO:0000313" key="2">
    <source>
        <dbReference type="EMBL" id="ETN44475.1"/>
    </source>
</evidence>
<name>W2S776_CYPE1</name>
<dbReference type="GeneID" id="19977484"/>
<reference evidence="2 3" key="1">
    <citation type="submission" date="2013-03" db="EMBL/GenBank/DDBJ databases">
        <title>The Genome Sequence of Phialophora europaea CBS 101466.</title>
        <authorList>
            <consortium name="The Broad Institute Genomics Platform"/>
            <person name="Cuomo C."/>
            <person name="de Hoog S."/>
            <person name="Gorbushina A."/>
            <person name="Walker B."/>
            <person name="Young S.K."/>
            <person name="Zeng Q."/>
            <person name="Gargeya S."/>
            <person name="Fitzgerald M."/>
            <person name="Haas B."/>
            <person name="Abouelleil A."/>
            <person name="Allen A.W."/>
            <person name="Alvarado L."/>
            <person name="Arachchi H.M."/>
            <person name="Berlin A.M."/>
            <person name="Chapman S.B."/>
            <person name="Gainer-Dewar J."/>
            <person name="Goldberg J."/>
            <person name="Griggs A."/>
            <person name="Gujja S."/>
            <person name="Hansen M."/>
            <person name="Howarth C."/>
            <person name="Imamovic A."/>
            <person name="Ireland A."/>
            <person name="Larimer J."/>
            <person name="McCowan C."/>
            <person name="Murphy C."/>
            <person name="Pearson M."/>
            <person name="Poon T.W."/>
            <person name="Priest M."/>
            <person name="Roberts A."/>
            <person name="Saif S."/>
            <person name="Shea T."/>
            <person name="Sisk P."/>
            <person name="Sykes S."/>
            <person name="Wortman J."/>
            <person name="Nusbaum C."/>
            <person name="Birren B."/>
        </authorList>
    </citation>
    <scope>NUCLEOTIDE SEQUENCE [LARGE SCALE GENOMIC DNA]</scope>
    <source>
        <strain evidence="2 3">CBS 101466</strain>
    </source>
</reference>
<dbReference type="InterPro" id="IPR052985">
    <property type="entry name" value="CoA-trans_III_biosynth/detox"/>
</dbReference>
<dbReference type="GO" id="GO:0003824">
    <property type="term" value="F:catalytic activity"/>
    <property type="evidence" value="ECO:0007669"/>
    <property type="project" value="InterPro"/>
</dbReference>